<dbReference type="EMBL" id="CATYWO010000011">
    <property type="protein sequence ID" value="CAJ0802334.1"/>
    <property type="molecule type" value="Genomic_DNA"/>
</dbReference>
<proteinExistence type="predicted"/>
<accession>A0ABM9JRY6</accession>
<evidence type="ECO:0000313" key="1">
    <source>
        <dbReference type="EMBL" id="CAJ0802334.1"/>
    </source>
</evidence>
<reference evidence="1 2" key="1">
    <citation type="submission" date="2023-07" db="EMBL/GenBank/DDBJ databases">
        <authorList>
            <person name="Peeters C."/>
        </authorList>
    </citation>
    <scope>NUCLEOTIDE SEQUENCE [LARGE SCALE GENOMIC DNA]</scope>
    <source>
        <strain evidence="1 2">LMG 7141</strain>
    </source>
</reference>
<keyword evidence="2" id="KW-1185">Reference proteome</keyword>
<protein>
    <submittedName>
        <fullName evidence="1">Uncharacterized protein</fullName>
    </submittedName>
</protein>
<organism evidence="1 2">
    <name type="scientific">Ralstonia condita</name>
    <dbReference type="NCBI Taxonomy" id="3058600"/>
    <lineage>
        <taxon>Bacteria</taxon>
        <taxon>Pseudomonadati</taxon>
        <taxon>Pseudomonadota</taxon>
        <taxon>Betaproteobacteria</taxon>
        <taxon>Burkholderiales</taxon>
        <taxon>Burkholderiaceae</taxon>
        <taxon>Ralstonia</taxon>
    </lineage>
</organism>
<dbReference type="Proteomes" id="UP001189616">
    <property type="component" value="Unassembled WGS sequence"/>
</dbReference>
<sequence length="129" mass="14183">MANQAKRAVYRRVGSTGGCRDEVMFCLDTPDAAGDFVEGAHLHQPPPHDGVAAVAVADDGELRFGRRRAFEAEGGRSADTVWMYRIVSDAVDVNVDIADVNYGACLGLPRQFIWSTVVSARYLYLKEYI</sequence>
<name>A0ABM9JRY6_9RALS</name>
<comment type="caution">
    <text evidence="1">The sequence shown here is derived from an EMBL/GenBank/DDBJ whole genome shotgun (WGS) entry which is preliminary data.</text>
</comment>
<evidence type="ECO:0000313" key="2">
    <source>
        <dbReference type="Proteomes" id="UP001189616"/>
    </source>
</evidence>
<dbReference type="RefSeq" id="WP_316659733.1">
    <property type="nucleotide sequence ID" value="NZ_CATYWO010000011.1"/>
</dbReference>
<gene>
    <name evidence="1" type="ORF">LMG7141_04095</name>
</gene>